<gene>
    <name evidence="1" type="ORF">CGS50_007790</name>
</gene>
<evidence type="ECO:0000313" key="1">
    <source>
        <dbReference type="EMBL" id="PLK29030.1"/>
    </source>
</evidence>
<organism evidence="1 2">
    <name type="scientific">Faecalibacterium prausnitzii</name>
    <dbReference type="NCBI Taxonomy" id="853"/>
    <lineage>
        <taxon>Bacteria</taxon>
        <taxon>Bacillati</taxon>
        <taxon>Bacillota</taxon>
        <taxon>Clostridia</taxon>
        <taxon>Eubacteriales</taxon>
        <taxon>Oscillospiraceae</taxon>
        <taxon>Faecalibacterium</taxon>
    </lineage>
</organism>
<sequence>MNIRFGHCTSCLFDNSSVKLCKARHAVLFVPQGTNNEQGLGQARPNKITWKTRKSLRSEVPDGQEIFKN</sequence>
<accession>A0A2J4JMG0</accession>
<dbReference type="AlphaFoldDB" id="A0A2J4JMG0"/>
<name>A0A2J4JMG0_9FIRM</name>
<dbReference type="Proteomes" id="UP000221015">
    <property type="component" value="Unassembled WGS sequence"/>
</dbReference>
<proteinExistence type="predicted"/>
<protein>
    <submittedName>
        <fullName evidence="1">Uncharacterized protein</fullName>
    </submittedName>
</protein>
<comment type="caution">
    <text evidence="1">The sequence shown here is derived from an EMBL/GenBank/DDBJ whole genome shotgun (WGS) entry which is preliminary data.</text>
</comment>
<dbReference type="EMBL" id="NMTS02000056">
    <property type="protein sequence ID" value="PLK29030.1"/>
    <property type="molecule type" value="Genomic_DNA"/>
</dbReference>
<reference evidence="1 2" key="1">
    <citation type="journal article" date="2017" name="Front. Microbiol.">
        <title>New Insights into the Diversity of the Genus Faecalibacterium.</title>
        <authorList>
            <person name="Benevides L."/>
            <person name="Burman S."/>
            <person name="Martin R."/>
            <person name="Robert V."/>
            <person name="Thomas M."/>
            <person name="Miquel S."/>
            <person name="Chain F."/>
            <person name="Sokol H."/>
            <person name="Bermudez-Humaran L.G."/>
            <person name="Morrison M."/>
            <person name="Langella P."/>
            <person name="Azevedo V.A."/>
            <person name="Chatel J.M."/>
            <person name="Soares S."/>
        </authorList>
    </citation>
    <scope>NUCLEOTIDE SEQUENCE [LARGE SCALE GENOMIC DNA]</scope>
    <source>
        <strain evidence="1 2">CNCM I 4542</strain>
    </source>
</reference>
<evidence type="ECO:0000313" key="2">
    <source>
        <dbReference type="Proteomes" id="UP000221015"/>
    </source>
</evidence>